<feature type="signal peptide" evidence="1">
    <location>
        <begin position="1"/>
        <end position="24"/>
    </location>
</feature>
<dbReference type="Gene3D" id="2.60.40.1090">
    <property type="entry name" value="Fimbrial-type adhesion domain"/>
    <property type="match status" value="1"/>
</dbReference>
<dbReference type="InterPro" id="IPR000259">
    <property type="entry name" value="Adhesion_dom_fimbrial"/>
</dbReference>
<keyword evidence="1" id="KW-0732">Signal</keyword>
<dbReference type="PATRIC" id="fig|1157951.4.peg.2540"/>
<evidence type="ECO:0000313" key="4">
    <source>
        <dbReference type="Proteomes" id="UP000005012"/>
    </source>
</evidence>
<feature type="chain" id="PRO_5007303951" evidence="1">
    <location>
        <begin position="25"/>
        <end position="178"/>
    </location>
</feature>
<organism evidence="3 4">
    <name type="scientific">Providencia stuartii (strain MRSN 2154)</name>
    <dbReference type="NCBI Taxonomy" id="1157951"/>
    <lineage>
        <taxon>Bacteria</taxon>
        <taxon>Pseudomonadati</taxon>
        <taxon>Pseudomonadota</taxon>
        <taxon>Gammaproteobacteria</taxon>
        <taxon>Enterobacterales</taxon>
        <taxon>Morganellaceae</taxon>
        <taxon>Providencia</taxon>
    </lineage>
</organism>
<dbReference type="Proteomes" id="UP000005012">
    <property type="component" value="Chromosome"/>
</dbReference>
<dbReference type="Pfam" id="PF00419">
    <property type="entry name" value="Fimbrial"/>
    <property type="match status" value="1"/>
</dbReference>
<dbReference type="EMBL" id="CP003488">
    <property type="protein sequence ID" value="AFH94368.1"/>
    <property type="molecule type" value="Genomic_DNA"/>
</dbReference>
<evidence type="ECO:0000259" key="2">
    <source>
        <dbReference type="Pfam" id="PF00419"/>
    </source>
</evidence>
<protein>
    <submittedName>
        <fullName evidence="3">Fimbrial subunit</fullName>
    </submittedName>
</protein>
<sequence>MFDKLKIFSATLLTSVMFSASAYAADSTITIKGNVKDNTCAVAPGSQNQVVDLLNNAVRQLYAIGEVTPLVPFQIELTPCGASVLAVKVGFVGIADANNTSLLALEPGTSNASGAGIQILDGSRTPLVLNANSNQIAWTPLVAGRSNTLQFYARLMASNLPIVAGHVRATATFTLEFQ</sequence>
<dbReference type="InterPro" id="IPR008966">
    <property type="entry name" value="Adhesion_dom_sf"/>
</dbReference>
<dbReference type="AlphaFoldDB" id="A0A140NP00"/>
<gene>
    <name evidence="3" type="ordered locus">S70_12610</name>
</gene>
<feature type="domain" description="Fimbrial-type adhesion" evidence="2">
    <location>
        <begin position="29"/>
        <end position="178"/>
    </location>
</feature>
<accession>A0A140NP00</accession>
<evidence type="ECO:0000313" key="3">
    <source>
        <dbReference type="EMBL" id="AFH94368.1"/>
    </source>
</evidence>
<dbReference type="InterPro" id="IPR036937">
    <property type="entry name" value="Adhesion_dom_fimbrial_sf"/>
</dbReference>
<dbReference type="PANTHER" id="PTHR33420:SF25">
    <property type="entry name" value="PROTEIN FIMF"/>
    <property type="match status" value="1"/>
</dbReference>
<proteinExistence type="predicted"/>
<evidence type="ECO:0000256" key="1">
    <source>
        <dbReference type="SAM" id="SignalP"/>
    </source>
</evidence>
<reference evidence="4" key="2">
    <citation type="submission" date="2012-04" db="EMBL/GenBank/DDBJ databases">
        <title>Complete genome sequence of Providencia stuartii clinical isolate MRSN 2154.</title>
        <authorList>
            <person name="Clifford R.J."/>
            <person name="Hang J."/>
            <person name="Riley M.C."/>
            <person name="Onmus-Leone F."/>
            <person name="Kuschner R.A."/>
            <person name="Lesho E.P."/>
            <person name="Waterman P.E."/>
        </authorList>
    </citation>
    <scope>NUCLEOTIDE SEQUENCE [LARGE SCALE GENOMIC DNA]</scope>
    <source>
        <strain evidence="4">MRSN 2154</strain>
    </source>
</reference>
<dbReference type="PANTHER" id="PTHR33420">
    <property type="entry name" value="FIMBRIAL SUBUNIT ELFA-RELATED"/>
    <property type="match status" value="1"/>
</dbReference>
<reference evidence="3 4" key="1">
    <citation type="journal article" date="2012" name="J. Bacteriol.">
        <title>Complete Genome Sequence of Providencia stuartii Clinical Isolate MRSN 2154.</title>
        <authorList>
            <person name="Clifford R.J."/>
            <person name="Hang J."/>
            <person name="Riley M.C."/>
            <person name="Onmus-Leone F."/>
            <person name="Kuschner R.A."/>
            <person name="Lesho E.P."/>
            <person name="Waterman P.E."/>
        </authorList>
    </citation>
    <scope>NUCLEOTIDE SEQUENCE [LARGE SCALE GENOMIC DNA]</scope>
    <source>
        <strain evidence="3 4">MRSN 2154</strain>
    </source>
</reference>
<dbReference type="KEGG" id="psi:S70_12610"/>
<name>A0A140NP00_PROSM</name>
<dbReference type="HOGENOM" id="CLU_088965_0_2_6"/>
<dbReference type="GO" id="GO:0009289">
    <property type="term" value="C:pilus"/>
    <property type="evidence" value="ECO:0007669"/>
    <property type="project" value="InterPro"/>
</dbReference>
<dbReference type="SUPFAM" id="SSF49401">
    <property type="entry name" value="Bacterial adhesins"/>
    <property type="match status" value="1"/>
</dbReference>
<dbReference type="GO" id="GO:0043709">
    <property type="term" value="P:cell adhesion involved in single-species biofilm formation"/>
    <property type="evidence" value="ECO:0007669"/>
    <property type="project" value="TreeGrafter"/>
</dbReference>
<dbReference type="InterPro" id="IPR050263">
    <property type="entry name" value="Bact_Fimbrial_Adh_Pro"/>
</dbReference>